<protein>
    <submittedName>
        <fullName evidence="2">Uncharacterized protein</fullName>
    </submittedName>
</protein>
<evidence type="ECO:0000313" key="3">
    <source>
        <dbReference type="Proteomes" id="UP001142317"/>
    </source>
</evidence>
<sequence>MPPILVVTRDSVVSAQYARLMSKASPLRTDVLATSEVFNPGQFPRHTYSPRATEESAVNSWWVDRGKILVVNGPSKTGKTVLVQKLLGQHNPIWIDGHGLTSTSVMWARIADQLGLFTGVERSTAQAEQIGATVASQVGLSGTNVSAGATVEESSAHDVRFTVERPIELVVREALLGTERPLVIDDIHFVARDTQEEIIKALKPLVFGSQTAAGRRVVFISIGNRVINVLTSLDDMRGRMLPLAVDYWNTDELTRIARDGFVKLRVVDADNTLATRLAEQSFGSPQLMQQLCRELVSGPPNDISSELAEVRELDAPSDWKEFFEGQLLDDIKGWVTKLAKGPETRGSDRKLVPLKSGQSVDGYQLILRAVASTGPKLELTKDELRSAIGSIVAIDPPPKTVPTATIKNMSLIAATKLLEKLPSLQALQAEIEAGMDPYARADLQPVLEYRDSGATSVFTITDPFFAYYLAWGIEGLLAEINAPTPTATTRSAEEAKVEAEEWGDLG</sequence>
<organism evidence="2 3">
    <name type="scientific">Microbacterium imperiale</name>
    <dbReference type="NCBI Taxonomy" id="33884"/>
    <lineage>
        <taxon>Bacteria</taxon>
        <taxon>Bacillati</taxon>
        <taxon>Actinomycetota</taxon>
        <taxon>Actinomycetes</taxon>
        <taxon>Micrococcales</taxon>
        <taxon>Microbacteriaceae</taxon>
        <taxon>Microbacterium</taxon>
    </lineage>
</organism>
<dbReference type="AlphaFoldDB" id="A0A9W6HHZ2"/>
<gene>
    <name evidence="2" type="ORF">GCM10017586_25390</name>
</gene>
<reference evidence="2" key="2">
    <citation type="submission" date="2023-01" db="EMBL/GenBank/DDBJ databases">
        <authorList>
            <person name="Sun Q."/>
            <person name="Evtushenko L."/>
        </authorList>
    </citation>
    <scope>NUCLEOTIDE SEQUENCE</scope>
    <source>
        <strain evidence="2">VKM Ac-1447</strain>
    </source>
</reference>
<name>A0A9W6HHZ2_9MICO</name>
<dbReference type="InterPro" id="IPR027417">
    <property type="entry name" value="P-loop_NTPase"/>
</dbReference>
<comment type="caution">
    <text evidence="2">The sequence shown here is derived from an EMBL/GenBank/DDBJ whole genome shotgun (WGS) entry which is preliminary data.</text>
</comment>
<accession>A0A9W6HHZ2</accession>
<proteinExistence type="predicted"/>
<evidence type="ECO:0000256" key="1">
    <source>
        <dbReference type="SAM" id="MobiDB-lite"/>
    </source>
</evidence>
<evidence type="ECO:0000313" key="2">
    <source>
        <dbReference type="EMBL" id="GLJ80856.1"/>
    </source>
</evidence>
<dbReference type="Proteomes" id="UP001142317">
    <property type="component" value="Unassembled WGS sequence"/>
</dbReference>
<reference evidence="2" key="1">
    <citation type="journal article" date="2014" name="Int. J. Syst. Evol. Microbiol.">
        <title>Complete genome sequence of Corynebacterium casei LMG S-19264T (=DSM 44701T), isolated from a smear-ripened cheese.</title>
        <authorList>
            <consortium name="US DOE Joint Genome Institute (JGI-PGF)"/>
            <person name="Walter F."/>
            <person name="Albersmeier A."/>
            <person name="Kalinowski J."/>
            <person name="Ruckert C."/>
        </authorList>
    </citation>
    <scope>NUCLEOTIDE SEQUENCE</scope>
    <source>
        <strain evidence="2">VKM Ac-1447</strain>
    </source>
</reference>
<feature type="region of interest" description="Disordered" evidence="1">
    <location>
        <begin position="485"/>
        <end position="506"/>
    </location>
</feature>
<dbReference type="Gene3D" id="3.40.50.300">
    <property type="entry name" value="P-loop containing nucleotide triphosphate hydrolases"/>
    <property type="match status" value="1"/>
</dbReference>
<dbReference type="SUPFAM" id="SSF52540">
    <property type="entry name" value="P-loop containing nucleoside triphosphate hydrolases"/>
    <property type="match status" value="1"/>
</dbReference>
<keyword evidence="3" id="KW-1185">Reference proteome</keyword>
<dbReference type="EMBL" id="BSEO01000014">
    <property type="protein sequence ID" value="GLJ80856.1"/>
    <property type="molecule type" value="Genomic_DNA"/>
</dbReference>